<evidence type="ECO:0000256" key="1">
    <source>
        <dbReference type="SAM" id="Coils"/>
    </source>
</evidence>
<gene>
    <name evidence="2" type="ordered locus">MSU_0635</name>
</gene>
<sequence>MEEFIEKMREYSEVLNAESLDKREEINEAINKLNEFRKQLKETLKLWEELKIKLSYFQNFEGKIQNSLCKNTQYSEIQKCETSTSQVT</sequence>
<organism evidence="2 3">
    <name type="scientific">Mycoplasma suis (strain Illinois)</name>
    <dbReference type="NCBI Taxonomy" id="768700"/>
    <lineage>
        <taxon>Bacteria</taxon>
        <taxon>Bacillati</taxon>
        <taxon>Mycoplasmatota</taxon>
        <taxon>Mollicutes</taxon>
        <taxon>Mycoplasmataceae</taxon>
        <taxon>Mycoplasma</taxon>
    </lineage>
</organism>
<dbReference type="AlphaFoldDB" id="F0QRP6"/>
<reference evidence="2 3" key="1">
    <citation type="journal article" date="2011" name="J. Bacteriol.">
        <title>Complete genome sequences of two hemotropic Mycoplasmas, Mycoplasma haemofelis strain Ohio2 and Mycoplasma suis strain Illinois.</title>
        <authorList>
            <person name="Messick J.B."/>
            <person name="Santos A.P."/>
            <person name="Guimaraes A.M."/>
        </authorList>
    </citation>
    <scope>NUCLEOTIDE SEQUENCE [LARGE SCALE GENOMIC DNA]</scope>
    <source>
        <strain evidence="2 3">Illinois</strain>
    </source>
</reference>
<keyword evidence="1" id="KW-0175">Coiled coil</keyword>
<dbReference type="EMBL" id="CP002525">
    <property type="protein sequence ID" value="ADX98166.1"/>
    <property type="molecule type" value="Genomic_DNA"/>
</dbReference>
<name>F0QRP6_MYCSL</name>
<feature type="coiled-coil region" evidence="1">
    <location>
        <begin position="19"/>
        <end position="50"/>
    </location>
</feature>
<evidence type="ECO:0000313" key="2">
    <source>
        <dbReference type="EMBL" id="ADX98166.1"/>
    </source>
</evidence>
<dbReference type="STRING" id="768700.MSU_0635"/>
<dbReference type="KEGG" id="mss:MSU_0635"/>
<accession>F0QRP6</accession>
<dbReference type="HOGENOM" id="CLU_165458_1_0_14"/>
<keyword evidence="3" id="KW-1185">Reference proteome</keyword>
<dbReference type="Proteomes" id="UP000007484">
    <property type="component" value="Chromosome"/>
</dbReference>
<proteinExistence type="predicted"/>
<evidence type="ECO:0000313" key="3">
    <source>
        <dbReference type="Proteomes" id="UP000007484"/>
    </source>
</evidence>
<protein>
    <submittedName>
        <fullName evidence="2">Uncharacterized protein</fullName>
    </submittedName>
</protein>